<evidence type="ECO:0000313" key="3">
    <source>
        <dbReference type="EMBL" id="KAK1679993.1"/>
    </source>
</evidence>
<name>A0AAD8TDJ9_LOLMU</name>
<proteinExistence type="predicted"/>
<feature type="compositionally biased region" description="Pro residues" evidence="1">
    <location>
        <begin position="421"/>
        <end position="434"/>
    </location>
</feature>
<dbReference type="InterPro" id="IPR000477">
    <property type="entry name" value="RT_dom"/>
</dbReference>
<keyword evidence="4" id="KW-1185">Reference proteome</keyword>
<dbReference type="Proteomes" id="UP001231189">
    <property type="component" value="Unassembled WGS sequence"/>
</dbReference>
<reference evidence="3" key="1">
    <citation type="submission" date="2023-07" db="EMBL/GenBank/DDBJ databases">
        <title>A chromosome-level genome assembly of Lolium multiflorum.</title>
        <authorList>
            <person name="Chen Y."/>
            <person name="Copetti D."/>
            <person name="Kolliker R."/>
            <person name="Studer B."/>
        </authorList>
    </citation>
    <scope>NUCLEOTIDE SEQUENCE</scope>
    <source>
        <strain evidence="3">02402/16</strain>
        <tissue evidence="3">Leaf</tissue>
    </source>
</reference>
<dbReference type="AlphaFoldDB" id="A0AAD8TDJ9"/>
<feature type="compositionally biased region" description="Basic and acidic residues" evidence="1">
    <location>
        <begin position="335"/>
        <end position="356"/>
    </location>
</feature>
<sequence>MSSGLRQYLRGWSRNQGAASRREKSALLAQIEYLDARADSLGLEEEEWAERYFLEDQLLHFVREKEEYWQQRGRTKWALQGDTNTAYFHAVANGRRRNCTISSIITPAGPSSDPNIIQQVIYDFYRDLLGSSSQRVCSVAPNIWGEAEKVSDMDNEKLMLTFLEKELEAIVVDMKSNTAHGPDGFSPIFFKRMWPWLKLGVLHILNDFVLGRIDIARLNFGILALISKVPGADMVSQFRPIALINVVFKIVAKAFASWLDPVANKIISPFQTAFIRGRNILEGPVALIEIVHELRVKKLGGILLKLDFEKVYDRVNWGFLEEVLRAKGFDQGADIDKDQERRNSHGARKREEEEGKKRRRKRKKRREKEAQPAQAGQPGLAARPVPGPERETSGRLRKLVDRAADRPGRPRIRPTGRQPDQPAPDPARPAPGPGATPSTTTTGHHHSSPPPESSVTLPNHRYTPPRPHNHRRNRKSIDTIHHRHTTATTAKLL</sequence>
<dbReference type="InterPro" id="IPR043502">
    <property type="entry name" value="DNA/RNA_pol_sf"/>
</dbReference>
<protein>
    <recommendedName>
        <fullName evidence="2">Reverse transcriptase domain-containing protein</fullName>
    </recommendedName>
</protein>
<evidence type="ECO:0000259" key="2">
    <source>
        <dbReference type="Pfam" id="PF00078"/>
    </source>
</evidence>
<evidence type="ECO:0000256" key="1">
    <source>
        <dbReference type="SAM" id="MobiDB-lite"/>
    </source>
</evidence>
<accession>A0AAD8TDJ9</accession>
<feature type="compositionally biased region" description="Low complexity" evidence="1">
    <location>
        <begin position="371"/>
        <end position="382"/>
    </location>
</feature>
<dbReference type="EMBL" id="JAUUTY010000002">
    <property type="protein sequence ID" value="KAK1679993.1"/>
    <property type="molecule type" value="Genomic_DNA"/>
</dbReference>
<gene>
    <name evidence="3" type="ORF">QYE76_040841</name>
</gene>
<feature type="compositionally biased region" description="Basic and acidic residues" evidence="1">
    <location>
        <begin position="388"/>
        <end position="408"/>
    </location>
</feature>
<evidence type="ECO:0000313" key="4">
    <source>
        <dbReference type="Proteomes" id="UP001231189"/>
    </source>
</evidence>
<feature type="compositionally biased region" description="Basic residues" evidence="1">
    <location>
        <begin position="357"/>
        <end position="366"/>
    </location>
</feature>
<dbReference type="PANTHER" id="PTHR19446">
    <property type="entry name" value="REVERSE TRANSCRIPTASES"/>
    <property type="match status" value="1"/>
</dbReference>
<dbReference type="Pfam" id="PF00078">
    <property type="entry name" value="RVT_1"/>
    <property type="match status" value="1"/>
</dbReference>
<organism evidence="3 4">
    <name type="scientific">Lolium multiflorum</name>
    <name type="common">Italian ryegrass</name>
    <name type="synonym">Lolium perenne subsp. multiflorum</name>
    <dbReference type="NCBI Taxonomy" id="4521"/>
    <lineage>
        <taxon>Eukaryota</taxon>
        <taxon>Viridiplantae</taxon>
        <taxon>Streptophyta</taxon>
        <taxon>Embryophyta</taxon>
        <taxon>Tracheophyta</taxon>
        <taxon>Spermatophyta</taxon>
        <taxon>Magnoliopsida</taxon>
        <taxon>Liliopsida</taxon>
        <taxon>Poales</taxon>
        <taxon>Poaceae</taxon>
        <taxon>BOP clade</taxon>
        <taxon>Pooideae</taxon>
        <taxon>Poodae</taxon>
        <taxon>Poeae</taxon>
        <taxon>Poeae Chloroplast Group 2 (Poeae type)</taxon>
        <taxon>Loliodinae</taxon>
        <taxon>Loliinae</taxon>
        <taxon>Lolium</taxon>
    </lineage>
</organism>
<feature type="domain" description="Reverse transcriptase" evidence="2">
    <location>
        <begin position="235"/>
        <end position="330"/>
    </location>
</feature>
<feature type="region of interest" description="Disordered" evidence="1">
    <location>
        <begin position="335"/>
        <end position="493"/>
    </location>
</feature>
<comment type="caution">
    <text evidence="3">The sequence shown here is derived from an EMBL/GenBank/DDBJ whole genome shotgun (WGS) entry which is preliminary data.</text>
</comment>
<dbReference type="SUPFAM" id="SSF56672">
    <property type="entry name" value="DNA/RNA polymerases"/>
    <property type="match status" value="1"/>
</dbReference>